<protein>
    <submittedName>
        <fullName evidence="2">Uncharacterized protein</fullName>
    </submittedName>
</protein>
<feature type="chain" id="PRO_5042810303" evidence="1">
    <location>
        <begin position="17"/>
        <end position="91"/>
    </location>
</feature>
<accession>A0AAN8G550</accession>
<keyword evidence="1" id="KW-0732">Signal</keyword>
<evidence type="ECO:0000313" key="3">
    <source>
        <dbReference type="Proteomes" id="UP001347796"/>
    </source>
</evidence>
<dbReference type="AlphaFoldDB" id="A0AAN8G550"/>
<organism evidence="2 3">
    <name type="scientific">Patella caerulea</name>
    <name type="common">Rayed Mediterranean limpet</name>
    <dbReference type="NCBI Taxonomy" id="87958"/>
    <lineage>
        <taxon>Eukaryota</taxon>
        <taxon>Metazoa</taxon>
        <taxon>Spiralia</taxon>
        <taxon>Lophotrochozoa</taxon>
        <taxon>Mollusca</taxon>
        <taxon>Gastropoda</taxon>
        <taxon>Patellogastropoda</taxon>
        <taxon>Patelloidea</taxon>
        <taxon>Patellidae</taxon>
        <taxon>Patella</taxon>
    </lineage>
</organism>
<dbReference type="EMBL" id="JAZGQO010000021">
    <property type="protein sequence ID" value="KAK6166105.1"/>
    <property type="molecule type" value="Genomic_DNA"/>
</dbReference>
<sequence length="91" mass="9819">MKFAVALLVLLPLAFAAPMEKRFFMEDLSKLFDITTLKANVQAIATQAGSDATEAQCEITCHKVIPGDVIGAGCPLICKSFQSLVSRFNIV</sequence>
<comment type="caution">
    <text evidence="2">The sequence shown here is derived from an EMBL/GenBank/DDBJ whole genome shotgun (WGS) entry which is preliminary data.</text>
</comment>
<evidence type="ECO:0000313" key="2">
    <source>
        <dbReference type="EMBL" id="KAK6166105.1"/>
    </source>
</evidence>
<evidence type="ECO:0000256" key="1">
    <source>
        <dbReference type="SAM" id="SignalP"/>
    </source>
</evidence>
<proteinExistence type="predicted"/>
<dbReference type="Proteomes" id="UP001347796">
    <property type="component" value="Unassembled WGS sequence"/>
</dbReference>
<keyword evidence="3" id="KW-1185">Reference proteome</keyword>
<name>A0AAN8G550_PATCE</name>
<gene>
    <name evidence="2" type="ORF">SNE40_022871</name>
</gene>
<reference evidence="2 3" key="1">
    <citation type="submission" date="2024-01" db="EMBL/GenBank/DDBJ databases">
        <title>The genome of the rayed Mediterranean limpet Patella caerulea (Linnaeus, 1758).</title>
        <authorList>
            <person name="Anh-Thu Weber A."/>
            <person name="Halstead-Nussloch G."/>
        </authorList>
    </citation>
    <scope>NUCLEOTIDE SEQUENCE [LARGE SCALE GENOMIC DNA]</scope>
    <source>
        <strain evidence="2">AATW-2023a</strain>
        <tissue evidence="2">Whole specimen</tissue>
    </source>
</reference>
<feature type="signal peptide" evidence="1">
    <location>
        <begin position="1"/>
        <end position="16"/>
    </location>
</feature>